<evidence type="ECO:0000256" key="1">
    <source>
        <dbReference type="ARBA" id="ARBA00009887"/>
    </source>
</evidence>
<organism evidence="6 7">
    <name type="scientific">Mola mola</name>
    <name type="common">Ocean sunfish</name>
    <name type="synonym">Tetraodon mola</name>
    <dbReference type="NCBI Taxonomy" id="94237"/>
    <lineage>
        <taxon>Eukaryota</taxon>
        <taxon>Metazoa</taxon>
        <taxon>Chordata</taxon>
        <taxon>Craniata</taxon>
        <taxon>Vertebrata</taxon>
        <taxon>Euteleostomi</taxon>
        <taxon>Actinopterygii</taxon>
        <taxon>Neopterygii</taxon>
        <taxon>Teleostei</taxon>
        <taxon>Neoteleostei</taxon>
        <taxon>Acanthomorphata</taxon>
        <taxon>Eupercaria</taxon>
        <taxon>Tetraodontiformes</taxon>
        <taxon>Molidae</taxon>
        <taxon>Mola</taxon>
    </lineage>
</organism>
<evidence type="ECO:0000313" key="6">
    <source>
        <dbReference type="Ensembl" id="ENSMMOP00000026889.1"/>
    </source>
</evidence>
<feature type="region of interest" description="Disordered" evidence="5">
    <location>
        <begin position="81"/>
        <end position="162"/>
    </location>
</feature>
<feature type="compositionally biased region" description="Polar residues" evidence="5">
    <location>
        <begin position="152"/>
        <end position="162"/>
    </location>
</feature>
<dbReference type="CDD" id="cd23705">
    <property type="entry name" value="Flattop"/>
    <property type="match status" value="1"/>
</dbReference>
<evidence type="ECO:0000256" key="4">
    <source>
        <dbReference type="ARBA" id="ARBA00045261"/>
    </source>
</evidence>
<dbReference type="PANTHER" id="PTHR34639">
    <property type="entry name" value="PROTEIN FLATTOP"/>
    <property type="match status" value="1"/>
</dbReference>
<feature type="compositionally biased region" description="Basic and acidic residues" evidence="5">
    <location>
        <begin position="91"/>
        <end position="102"/>
    </location>
</feature>
<reference evidence="6" key="2">
    <citation type="submission" date="2025-09" db="UniProtKB">
        <authorList>
            <consortium name="Ensembl"/>
        </authorList>
    </citation>
    <scope>IDENTIFICATION</scope>
</reference>
<dbReference type="GO" id="GO:0044782">
    <property type="term" value="P:cilium organization"/>
    <property type="evidence" value="ECO:0007669"/>
    <property type="project" value="TreeGrafter"/>
</dbReference>
<evidence type="ECO:0000256" key="2">
    <source>
        <dbReference type="ARBA" id="ARBA00019181"/>
    </source>
</evidence>
<evidence type="ECO:0000256" key="3">
    <source>
        <dbReference type="ARBA" id="ARBA00033306"/>
    </source>
</evidence>
<dbReference type="InterPro" id="IPR038797">
    <property type="entry name" value="Fltp"/>
</dbReference>
<comment type="similarity">
    <text evidence="1">Belongs to the Flattop family.</text>
</comment>
<dbReference type="GO" id="GO:0036064">
    <property type="term" value="C:ciliary basal body"/>
    <property type="evidence" value="ECO:0007669"/>
    <property type="project" value="TreeGrafter"/>
</dbReference>
<comment type="function">
    <text evidence="4">Microtubule inner protein (MIP) part of the dynein-decorated doublet microtubules (DMTs) in cilia axoneme. Acts as a regulator of cilium basal body docking and positioning in mono- and multiciliated cells. Regulates basal body docking and cilia formation in multiciliated lung cells. Regulates kinocilium positioning and stereocilia bundle morphogenesis in the inner ear.</text>
</comment>
<feature type="compositionally biased region" description="Polar residues" evidence="5">
    <location>
        <begin position="124"/>
        <end position="133"/>
    </location>
</feature>
<protein>
    <recommendedName>
        <fullName evidence="2">Protein Flattop</fullName>
    </recommendedName>
    <alternativeName>
        <fullName evidence="3">Cilia- and flagella-associated protein 126</fullName>
    </alternativeName>
</protein>
<proteinExistence type="inferred from homology"/>
<dbReference type="Proteomes" id="UP000261620">
    <property type="component" value="Unplaced"/>
</dbReference>
<keyword evidence="7" id="KW-1185">Reference proteome</keyword>
<name>A0A3Q3XJK9_MOLML</name>
<dbReference type="Pfam" id="PF22611">
    <property type="entry name" value="CFAP126"/>
    <property type="match status" value="1"/>
</dbReference>
<dbReference type="PANTHER" id="PTHR34639:SF1">
    <property type="entry name" value="PROTEIN FLATTOP"/>
    <property type="match status" value="1"/>
</dbReference>
<sequence length="179" mass="19960">MSSSFSANQYEGTFKSSRLQNWCLPKEFKERPTARGGHTTFIANDQGHLLPRIKRGSAWPDYKGTWDLPDRIPGHHVYPTSRSAIGVNRQKTWDFDPQDAGKSRQQGGITSPDELADDGDENVQQDCAPTSSADKARPASQYLLVNEGEPPANQNQSPVPYSTLRQARLNPMLKQIHKA</sequence>
<evidence type="ECO:0000256" key="5">
    <source>
        <dbReference type="SAM" id="MobiDB-lite"/>
    </source>
</evidence>
<feature type="compositionally biased region" description="Acidic residues" evidence="5">
    <location>
        <begin position="114"/>
        <end position="123"/>
    </location>
</feature>
<accession>A0A3Q3XJK9</accession>
<dbReference type="STRING" id="94237.ENSMMOP00000026889"/>
<dbReference type="AlphaFoldDB" id="A0A3Q3XJK9"/>
<evidence type="ECO:0000313" key="7">
    <source>
        <dbReference type="Proteomes" id="UP000261620"/>
    </source>
</evidence>
<dbReference type="Ensembl" id="ENSMMOT00000027346.1">
    <property type="protein sequence ID" value="ENSMMOP00000026889.1"/>
    <property type="gene ID" value="ENSMMOG00000020334.1"/>
</dbReference>
<reference evidence="6" key="1">
    <citation type="submission" date="2025-08" db="UniProtKB">
        <authorList>
            <consortium name="Ensembl"/>
        </authorList>
    </citation>
    <scope>IDENTIFICATION</scope>
</reference>